<evidence type="ECO:0000313" key="7">
    <source>
        <dbReference type="EMBL" id="CCG21419.1"/>
    </source>
</evidence>
<comment type="subcellular location">
    <subcellularLocation>
        <location evidence="1">Golgi apparatus</location>
    </subcellularLocation>
</comment>
<feature type="compositionally biased region" description="Basic and acidic residues" evidence="5">
    <location>
        <begin position="389"/>
        <end position="399"/>
    </location>
</feature>
<dbReference type="EMBL" id="HE681719">
    <property type="protein sequence ID" value="CCG21419.1"/>
    <property type="molecule type" value="Genomic_DNA"/>
</dbReference>
<feature type="compositionally biased region" description="Low complexity" evidence="5">
    <location>
        <begin position="286"/>
        <end position="301"/>
    </location>
</feature>
<dbReference type="PANTHER" id="PTHR47351:SF1">
    <property type="entry name" value="CHITIN BIOSYNTHESIS PROTEIN CHS5"/>
    <property type="match status" value="1"/>
</dbReference>
<dbReference type="Gene3D" id="3.40.50.10190">
    <property type="entry name" value="BRCT domain"/>
    <property type="match status" value="1"/>
</dbReference>
<dbReference type="CDD" id="cd13945">
    <property type="entry name" value="Chs5_N"/>
    <property type="match status" value="1"/>
</dbReference>
<proteinExistence type="inferred from homology"/>
<dbReference type="eggNOG" id="KOG1181">
    <property type="taxonomic scope" value="Eukaryota"/>
</dbReference>
<evidence type="ECO:0000313" key="8">
    <source>
        <dbReference type="Proteomes" id="UP000005018"/>
    </source>
</evidence>
<dbReference type="GO" id="GO:0005802">
    <property type="term" value="C:trans-Golgi network"/>
    <property type="evidence" value="ECO:0007669"/>
    <property type="project" value="TreeGrafter"/>
</dbReference>
<dbReference type="PROSITE" id="PS50172">
    <property type="entry name" value="BRCT"/>
    <property type="match status" value="1"/>
</dbReference>
<dbReference type="InterPro" id="IPR013783">
    <property type="entry name" value="Ig-like_fold"/>
</dbReference>
<dbReference type="FunFam" id="3.40.50.10190:FF:000077">
    <property type="entry name" value="Chitin biosynthesis protein CHS5"/>
    <property type="match status" value="1"/>
</dbReference>
<feature type="compositionally biased region" description="Basic and acidic residues" evidence="5">
    <location>
        <begin position="436"/>
        <end position="446"/>
    </location>
</feature>
<dbReference type="InterPro" id="IPR036420">
    <property type="entry name" value="BRCT_dom_sf"/>
</dbReference>
<dbReference type="Proteomes" id="UP000005018">
    <property type="component" value="Chromosome 1"/>
</dbReference>
<dbReference type="InterPro" id="IPR052827">
    <property type="entry name" value="CHS_Export/Cell_Fusion_Reg"/>
</dbReference>
<reference evidence="7 8" key="1">
    <citation type="journal article" date="2012" name="PLoS ONE">
        <title>Sequence and analysis of the genome of the pathogenic yeast Candida orthopsilosis.</title>
        <authorList>
            <person name="Riccombeni A."/>
            <person name="Vidanes G."/>
            <person name="Proux-Wera E."/>
            <person name="Wolfe K.H."/>
            <person name="Butler G."/>
        </authorList>
    </citation>
    <scope>NUCLEOTIDE SEQUENCE [LARGE SCALE GENOMIC DNA]</scope>
    <source>
        <strain evidence="7 8">Co 90-125</strain>
    </source>
</reference>
<accession>H8WXB4</accession>
<evidence type="ECO:0000256" key="4">
    <source>
        <dbReference type="ARBA" id="ARBA00071189"/>
    </source>
</evidence>
<gene>
    <name evidence="7" type="ORF">CORT_0A10340</name>
</gene>
<dbReference type="GO" id="GO:0046983">
    <property type="term" value="F:protein dimerization activity"/>
    <property type="evidence" value="ECO:0007669"/>
    <property type="project" value="InterPro"/>
</dbReference>
<dbReference type="SMART" id="SM00292">
    <property type="entry name" value="BRCT"/>
    <property type="match status" value="1"/>
</dbReference>
<dbReference type="PANTHER" id="PTHR47351">
    <property type="entry name" value="CHITIN BIOSYNTHESIS PROTEIN CHS5"/>
    <property type="match status" value="1"/>
</dbReference>
<dbReference type="InterPro" id="IPR001357">
    <property type="entry name" value="BRCT_dom"/>
</dbReference>
<dbReference type="KEGG" id="cot:CORT_0A10340"/>
<keyword evidence="8" id="KW-1185">Reference proteome</keyword>
<feature type="region of interest" description="Disordered" evidence="5">
    <location>
        <begin position="389"/>
        <end position="571"/>
    </location>
</feature>
<dbReference type="SUPFAM" id="SSF52113">
    <property type="entry name" value="BRCT domain"/>
    <property type="match status" value="1"/>
</dbReference>
<evidence type="ECO:0000256" key="3">
    <source>
        <dbReference type="ARBA" id="ARBA00060872"/>
    </source>
</evidence>
<dbReference type="GO" id="GO:0000747">
    <property type="term" value="P:conjugation with cellular fusion"/>
    <property type="evidence" value="ECO:0007669"/>
    <property type="project" value="TreeGrafter"/>
</dbReference>
<dbReference type="CDD" id="cd17742">
    <property type="entry name" value="BRCT_CHS5_like"/>
    <property type="match status" value="1"/>
</dbReference>
<dbReference type="HOGENOM" id="CLU_019904_3_2_1"/>
<feature type="compositionally biased region" description="Basic residues" evidence="5">
    <location>
        <begin position="560"/>
        <end position="571"/>
    </location>
</feature>
<feature type="compositionally biased region" description="Basic and acidic residues" evidence="5">
    <location>
        <begin position="459"/>
        <end position="533"/>
    </location>
</feature>
<evidence type="ECO:0000256" key="2">
    <source>
        <dbReference type="ARBA" id="ARBA00023034"/>
    </source>
</evidence>
<organism evidence="7 8">
    <name type="scientific">Candida orthopsilosis (strain 90-125)</name>
    <name type="common">Yeast</name>
    <dbReference type="NCBI Taxonomy" id="1136231"/>
    <lineage>
        <taxon>Eukaryota</taxon>
        <taxon>Fungi</taxon>
        <taxon>Dikarya</taxon>
        <taxon>Ascomycota</taxon>
        <taxon>Saccharomycotina</taxon>
        <taxon>Pichiomycetes</taxon>
        <taxon>Debaryomycetaceae</taxon>
        <taxon>Candida/Lodderomyces clade</taxon>
        <taxon>Candida</taxon>
    </lineage>
</organism>
<evidence type="ECO:0000259" key="6">
    <source>
        <dbReference type="PROSITE" id="PS50172"/>
    </source>
</evidence>
<feature type="domain" description="BRCT" evidence="6">
    <location>
        <begin position="164"/>
        <end position="259"/>
    </location>
</feature>
<dbReference type="Pfam" id="PF16892">
    <property type="entry name" value="CHS5_N"/>
    <property type="match status" value="1"/>
</dbReference>
<dbReference type="GeneID" id="14537535"/>
<dbReference type="RefSeq" id="XP_003866858.1">
    <property type="nucleotide sequence ID" value="XM_003866810.1"/>
</dbReference>
<feature type="region of interest" description="Disordered" evidence="5">
    <location>
        <begin position="276"/>
        <end position="356"/>
    </location>
</feature>
<dbReference type="Gene3D" id="2.60.40.10">
    <property type="entry name" value="Immunoglobulins"/>
    <property type="match status" value="1"/>
</dbReference>
<protein>
    <recommendedName>
        <fullName evidence="4">Chitin biosynthesis protein CHS5</fullName>
    </recommendedName>
</protein>
<dbReference type="OrthoDB" id="245697at2759"/>
<dbReference type="InterPro" id="IPR031669">
    <property type="entry name" value="Fn3_2"/>
</dbReference>
<dbReference type="GO" id="GO:0034044">
    <property type="term" value="C:exomer complex"/>
    <property type="evidence" value="ECO:0007669"/>
    <property type="project" value="TreeGrafter"/>
</dbReference>
<dbReference type="GO" id="GO:0006893">
    <property type="term" value="P:Golgi to plasma membrane transport"/>
    <property type="evidence" value="ECO:0007669"/>
    <property type="project" value="TreeGrafter"/>
</dbReference>
<dbReference type="AlphaFoldDB" id="H8WXB4"/>
<comment type="similarity">
    <text evidence="3">Belongs to the CHS5 family.</text>
</comment>
<feature type="compositionally biased region" description="Polar residues" evidence="5">
    <location>
        <begin position="307"/>
        <end position="316"/>
    </location>
</feature>
<evidence type="ECO:0000256" key="1">
    <source>
        <dbReference type="ARBA" id="ARBA00004555"/>
    </source>
</evidence>
<evidence type="ECO:0000256" key="5">
    <source>
        <dbReference type="SAM" id="MobiDB-lite"/>
    </source>
</evidence>
<dbReference type="Gene3D" id="6.20.120.50">
    <property type="match status" value="1"/>
</dbReference>
<name>H8WXB4_CANO9</name>
<dbReference type="Pfam" id="PF00533">
    <property type="entry name" value="BRCT"/>
    <property type="match status" value="1"/>
</dbReference>
<dbReference type="Pfam" id="PF16893">
    <property type="entry name" value="fn3_2"/>
    <property type="match status" value="1"/>
</dbReference>
<sequence length="571" mass="63813">MVEVSLTVGKLDASLALLLTKDHHLIEFPTILLPNGVRAGSIVKLKCDQDHESEKEEDLKFQNIQDEIYQTFATHPPKAPVLQIKNTTQTSCVLEWDTLNLGTSNLKNLILFKDGKKLGSIPQPMNNKTSKLSGLPVDKSFKFQLRLDTTAGIFWSNEVEVNTHKMTDLSGITVCLGDFSPNDPFTAEDIEETLVKIGAKHPAQHQVKVDTTHFLCTRENKQNPEYAKANDMNIPIIRPEWIKACERERRIVGVRDFYIKDCVLPDLFAKNYWGDSHKSRSSGGETATQVGAANGAAATSAIPEVTLNDTTEPIESSKSDLPPLPAKEEKEQNLENAEAAEPTITYNENDEPLEKQDTNLTKLEVDDTEISTAIPNSAQVVNETLEHVNEGDNSKKGDQDTNNEAEQVAASSEALKEGIDDAFEAVPINDESVVEVETKVTDHPVEGEVTENSEPTEAPSKDDTTDTEKQKLKEEKEANEEEKKEREAENEIKEEKFEQKEEKEELKEEREKSKKEAEEERDQHEDEKRKEETGNAENDEESVDEPTSKENTPAPAGNGGKKKKKNNKKNK</sequence>
<keyword evidence="2" id="KW-0333">Golgi apparatus</keyword>
<dbReference type="InterPro" id="IPR031673">
    <property type="entry name" value="Chs5_N"/>
</dbReference>